<dbReference type="RefSeq" id="WP_095635220.1">
    <property type="nucleotide sequence ID" value="NZ_NSKC01000001.1"/>
</dbReference>
<reference evidence="6 7" key="1">
    <citation type="submission" date="2017-08" db="EMBL/GenBank/DDBJ databases">
        <title>The strain WRN001 was isolated from Binhai saline alkaline soil, Tianjin, China.</title>
        <authorList>
            <person name="Liu D."/>
            <person name="Zhang G."/>
        </authorList>
    </citation>
    <scope>NUCLEOTIDE SEQUENCE [LARGE SCALE GENOMIC DNA]</scope>
    <source>
        <strain evidence="6 7">WN019</strain>
    </source>
</reference>
<keyword evidence="3" id="KW-0274">FAD</keyword>
<organism evidence="6 7">
    <name type="scientific">Halorubrum salipaludis</name>
    <dbReference type="NCBI Taxonomy" id="2032630"/>
    <lineage>
        <taxon>Archaea</taxon>
        <taxon>Methanobacteriati</taxon>
        <taxon>Methanobacteriota</taxon>
        <taxon>Stenosarchaea group</taxon>
        <taxon>Halobacteria</taxon>
        <taxon>Halobacteriales</taxon>
        <taxon>Haloferacaceae</taxon>
        <taxon>Halorubrum</taxon>
    </lineage>
</organism>
<sequence>MSTEQYDAVVVGCGIAGLAAGIRLAERDQSVIVLEKSPEAHRGGHTRFTESFRIPTADIDLDVEFNVEDYTAADFYSDLMKTTNYRADNELARTVTEEAADTFEWLTEMGLDWEYQAPHPGYTAGRVWLDGETMIDDLVEHYESLGGEVRYDAMVQDVIRADDGSVSGVSGFVDGRRVRFEADAVVLAAGDYGSSKEKRTRYFGPGYGNMKVRGSRYNTGEVIDSAMDAGAKSDGEWGDAHMAIIDAGSPDVEGGITRIDGYQYGLILNHDGERFVDEGEDSRAHTYAKFGRRIFEQPYHEAFIVVDSKVVDDVAHMGPSRAITADSIEALVRRLDIENPERAVETVEAYNDACADDAASTYDPDALDGNAATGVEPPKSNWALPLDEPPFTGYPVTGGMTFAFGGVAITPDGEVLDTTDSVIPGLFAAGNVTGGLFYDNYPGGSGLTNAAVYGRVSADTAAEYVSEAPPQSADD</sequence>
<dbReference type="InterPro" id="IPR050315">
    <property type="entry name" value="FAD-oxidoreductase_2"/>
</dbReference>
<dbReference type="OrthoDB" id="205890at2157"/>
<dbReference type="Proteomes" id="UP000218083">
    <property type="component" value="Unassembled WGS sequence"/>
</dbReference>
<dbReference type="SUPFAM" id="SSF56425">
    <property type="entry name" value="Succinate dehydrogenase/fumarate reductase flavoprotein, catalytic domain"/>
    <property type="match status" value="1"/>
</dbReference>
<dbReference type="EMBL" id="NSKC01000001">
    <property type="protein sequence ID" value="PAU85095.1"/>
    <property type="molecule type" value="Genomic_DNA"/>
</dbReference>
<dbReference type="Pfam" id="PF00890">
    <property type="entry name" value="FAD_binding_2"/>
    <property type="match status" value="1"/>
</dbReference>
<dbReference type="InterPro" id="IPR027477">
    <property type="entry name" value="Succ_DH/fumarate_Rdtase_cat_sf"/>
</dbReference>
<evidence type="ECO:0000256" key="4">
    <source>
        <dbReference type="ARBA" id="ARBA00023002"/>
    </source>
</evidence>
<accession>A0A2A2FKJ9</accession>
<comment type="caution">
    <text evidence="6">The sequence shown here is derived from an EMBL/GenBank/DDBJ whole genome shotgun (WGS) entry which is preliminary data.</text>
</comment>
<keyword evidence="4" id="KW-0560">Oxidoreductase</keyword>
<dbReference type="PANTHER" id="PTHR43400">
    <property type="entry name" value="FUMARATE REDUCTASE"/>
    <property type="match status" value="1"/>
</dbReference>
<evidence type="ECO:0000313" key="7">
    <source>
        <dbReference type="Proteomes" id="UP000218083"/>
    </source>
</evidence>
<dbReference type="InterPro" id="IPR003953">
    <property type="entry name" value="FAD-dep_OxRdtase_2_FAD-bd"/>
</dbReference>
<dbReference type="PANTHER" id="PTHR43400:SF7">
    <property type="entry name" value="FAD-DEPENDENT OXIDOREDUCTASE 2 FAD BINDING DOMAIN-CONTAINING PROTEIN"/>
    <property type="match status" value="1"/>
</dbReference>
<dbReference type="AlphaFoldDB" id="A0A2A2FKJ9"/>
<evidence type="ECO:0000259" key="5">
    <source>
        <dbReference type="Pfam" id="PF00890"/>
    </source>
</evidence>
<dbReference type="GO" id="GO:0016491">
    <property type="term" value="F:oxidoreductase activity"/>
    <property type="evidence" value="ECO:0007669"/>
    <property type="project" value="UniProtKB-KW"/>
</dbReference>
<dbReference type="Gene3D" id="3.50.50.60">
    <property type="entry name" value="FAD/NAD(P)-binding domain"/>
    <property type="match status" value="1"/>
</dbReference>
<keyword evidence="7" id="KW-1185">Reference proteome</keyword>
<keyword evidence="2" id="KW-0285">Flavoprotein</keyword>
<protein>
    <submittedName>
        <fullName evidence="6">Tricarballylate dehydrogenase</fullName>
    </submittedName>
</protein>
<name>A0A2A2FKJ9_9EURY</name>
<dbReference type="NCBIfam" id="NF006130">
    <property type="entry name" value="PRK08274.1"/>
    <property type="match status" value="1"/>
</dbReference>
<feature type="domain" description="FAD-dependent oxidoreductase 2 FAD-binding" evidence="5">
    <location>
        <begin position="7"/>
        <end position="445"/>
    </location>
</feature>
<dbReference type="PRINTS" id="PR00368">
    <property type="entry name" value="FADPNR"/>
</dbReference>
<evidence type="ECO:0000313" key="6">
    <source>
        <dbReference type="EMBL" id="PAU85095.1"/>
    </source>
</evidence>
<comment type="cofactor">
    <cofactor evidence="1">
        <name>FAD</name>
        <dbReference type="ChEBI" id="CHEBI:57692"/>
    </cofactor>
</comment>
<evidence type="ECO:0000256" key="1">
    <source>
        <dbReference type="ARBA" id="ARBA00001974"/>
    </source>
</evidence>
<dbReference type="Gene3D" id="3.90.700.10">
    <property type="entry name" value="Succinate dehydrogenase/fumarate reductase flavoprotein, catalytic domain"/>
    <property type="match status" value="1"/>
</dbReference>
<gene>
    <name evidence="6" type="ORF">CK500_00010</name>
</gene>
<evidence type="ECO:0000256" key="3">
    <source>
        <dbReference type="ARBA" id="ARBA00022827"/>
    </source>
</evidence>
<evidence type="ECO:0000256" key="2">
    <source>
        <dbReference type="ARBA" id="ARBA00022630"/>
    </source>
</evidence>
<dbReference type="SUPFAM" id="SSF51905">
    <property type="entry name" value="FAD/NAD(P)-binding domain"/>
    <property type="match status" value="1"/>
</dbReference>
<dbReference type="InterPro" id="IPR036188">
    <property type="entry name" value="FAD/NAD-bd_sf"/>
</dbReference>
<proteinExistence type="predicted"/>